<dbReference type="AlphaFoldDB" id="A0AAJ5RH23"/>
<reference evidence="1" key="1">
    <citation type="submission" date="2023-02" db="EMBL/GenBank/DDBJ databases">
        <title>Complete genome sequence of Lactobacillus curvatus CACC879 isolated from Pig feces.</title>
        <authorList>
            <person name="Park S."/>
            <person name="Park M.A."/>
            <person name="Kim D.-H."/>
            <person name="Kim Y."/>
        </authorList>
    </citation>
    <scope>NUCLEOTIDE SEQUENCE</scope>
    <source>
        <strain evidence="1">Curvatus</strain>
        <plasmid evidence="1">p1_CACC879</plasmid>
    </source>
</reference>
<sequence>MIVEYMKSMSELKSIFPVGSIHENTEGEKYKVVRVIEPMPATNMASFPRVEFELIKIKKPR</sequence>
<accession>A0AAJ5RH23</accession>
<proteinExistence type="predicted"/>
<evidence type="ECO:0000313" key="1">
    <source>
        <dbReference type="EMBL" id="WDC92842.1"/>
    </source>
</evidence>
<dbReference type="EMBL" id="CP117684">
    <property type="protein sequence ID" value="WDC92842.1"/>
    <property type="molecule type" value="Genomic_DNA"/>
</dbReference>
<gene>
    <name evidence="1" type="ORF">PSR33_09795</name>
</gene>
<organism evidence="1 2">
    <name type="scientific">Latilactobacillus curvatus</name>
    <name type="common">Lactobacillus curvatus</name>
    <dbReference type="NCBI Taxonomy" id="28038"/>
    <lineage>
        <taxon>Bacteria</taxon>
        <taxon>Bacillati</taxon>
        <taxon>Bacillota</taxon>
        <taxon>Bacilli</taxon>
        <taxon>Lactobacillales</taxon>
        <taxon>Lactobacillaceae</taxon>
        <taxon>Latilactobacillus</taxon>
    </lineage>
</organism>
<evidence type="ECO:0000313" key="2">
    <source>
        <dbReference type="Proteomes" id="UP001215533"/>
    </source>
</evidence>
<geneLocation type="plasmid" evidence="1 2">
    <name>p1_CACC879</name>
</geneLocation>
<dbReference type="Proteomes" id="UP001215533">
    <property type="component" value="Plasmid p1_CACC879"/>
</dbReference>
<name>A0AAJ5RH23_LATCU</name>
<protein>
    <submittedName>
        <fullName evidence="1">Uncharacterized protein</fullName>
    </submittedName>
</protein>
<keyword evidence="1" id="KW-0614">Plasmid</keyword>